<evidence type="ECO:0000313" key="3">
    <source>
        <dbReference type="EMBL" id="MCE7010130.1"/>
    </source>
</evidence>
<dbReference type="InterPro" id="IPR016208">
    <property type="entry name" value="Ald_Oxase/xanthine_DH-like"/>
</dbReference>
<evidence type="ECO:0000259" key="2">
    <source>
        <dbReference type="Pfam" id="PF02738"/>
    </source>
</evidence>
<dbReference type="Proteomes" id="UP001521150">
    <property type="component" value="Unassembled WGS sequence"/>
</dbReference>
<dbReference type="Gene3D" id="3.30.365.10">
    <property type="entry name" value="Aldehyde oxidase/xanthine dehydrogenase, molybdopterin binding domain"/>
    <property type="match status" value="1"/>
</dbReference>
<feature type="domain" description="Aldehyde oxidase/xanthine dehydrogenase first molybdopterin binding" evidence="2">
    <location>
        <begin position="1"/>
        <end position="76"/>
    </location>
</feature>
<protein>
    <submittedName>
        <fullName evidence="3">Molybdopterin-dependent oxidoreductase</fullName>
    </submittedName>
</protein>
<evidence type="ECO:0000313" key="4">
    <source>
        <dbReference type="Proteomes" id="UP001521150"/>
    </source>
</evidence>
<keyword evidence="1" id="KW-0500">Molybdenum</keyword>
<dbReference type="RefSeq" id="WP_233731584.1">
    <property type="nucleotide sequence ID" value="NZ_JAJVCN010000004.1"/>
</dbReference>
<dbReference type="InterPro" id="IPR037165">
    <property type="entry name" value="AldOxase/xan_DH_Mopterin-bd_sf"/>
</dbReference>
<keyword evidence="4" id="KW-1185">Reference proteome</keyword>
<dbReference type="Pfam" id="PF02738">
    <property type="entry name" value="MoCoBD_1"/>
    <property type="match status" value="1"/>
</dbReference>
<accession>A0ABS8ZQY8</accession>
<sequence>MWLSTQASQDARDQIAETLRLRLSQVHVITPDVGGAFGAKVHVYDDELLVCLAAVRTGRPVKWIEDREEHMVGRSSAGDLPQYHTR</sequence>
<dbReference type="EMBL" id="JAJVCN010000004">
    <property type="protein sequence ID" value="MCE7010130.1"/>
    <property type="molecule type" value="Genomic_DNA"/>
</dbReference>
<gene>
    <name evidence="3" type="ORF">LWC34_46110</name>
</gene>
<comment type="caution">
    <text evidence="3">The sequence shown here is derived from an EMBL/GenBank/DDBJ whole genome shotgun (WGS) entry which is preliminary data.</text>
</comment>
<reference evidence="3 4" key="1">
    <citation type="submission" date="2021-12" db="EMBL/GenBank/DDBJ databases">
        <title>Genome sequence of Kibdelosporangium philippinense ATCC 49844.</title>
        <authorList>
            <person name="Fedorov E.A."/>
            <person name="Omeragic M."/>
            <person name="Shalygina K.F."/>
            <person name="Maclea K.S."/>
        </authorList>
    </citation>
    <scope>NUCLEOTIDE SEQUENCE [LARGE SCALE GENOMIC DNA]</scope>
    <source>
        <strain evidence="3 4">ATCC 49844</strain>
    </source>
</reference>
<proteinExistence type="predicted"/>
<dbReference type="PANTHER" id="PTHR11908:SF132">
    <property type="entry name" value="ALDEHYDE OXIDASE 1-RELATED"/>
    <property type="match status" value="1"/>
</dbReference>
<dbReference type="PANTHER" id="PTHR11908">
    <property type="entry name" value="XANTHINE DEHYDROGENASE"/>
    <property type="match status" value="1"/>
</dbReference>
<name>A0ABS8ZQY8_9PSEU</name>
<organism evidence="3 4">
    <name type="scientific">Kibdelosporangium philippinense</name>
    <dbReference type="NCBI Taxonomy" id="211113"/>
    <lineage>
        <taxon>Bacteria</taxon>
        <taxon>Bacillati</taxon>
        <taxon>Actinomycetota</taxon>
        <taxon>Actinomycetes</taxon>
        <taxon>Pseudonocardiales</taxon>
        <taxon>Pseudonocardiaceae</taxon>
        <taxon>Kibdelosporangium</taxon>
    </lineage>
</organism>
<evidence type="ECO:0000256" key="1">
    <source>
        <dbReference type="ARBA" id="ARBA00022505"/>
    </source>
</evidence>
<dbReference type="SUPFAM" id="SSF56003">
    <property type="entry name" value="Molybdenum cofactor-binding domain"/>
    <property type="match status" value="1"/>
</dbReference>
<dbReference type="InterPro" id="IPR008274">
    <property type="entry name" value="AldOxase/xan_DH_MoCoBD1"/>
</dbReference>